<name>A0AAI9XZN9_9PEZI</name>
<sequence>MLLCRVGLLPLTSPTSTTVFYDNDTATASFHNSWRFHSSDFVTLLLTLRNATFRNDLFWAGIQDQEVEEGFALCVACLIRYPTYQSLQTISLQRLDRDSCSVFPALRINASDHAADC</sequence>
<keyword evidence="2" id="KW-1185">Reference proteome</keyword>
<gene>
    <name evidence="1" type="ORF">CMEL01_00847</name>
</gene>
<comment type="caution">
    <text evidence="1">The sequence shown here is derived from an EMBL/GenBank/DDBJ whole genome shotgun (WGS) entry which is preliminary data.</text>
</comment>
<dbReference type="EMBL" id="MLGG01000001">
    <property type="protein sequence ID" value="KAK1469080.1"/>
    <property type="molecule type" value="Genomic_DNA"/>
</dbReference>
<accession>A0AAI9XZN9</accession>
<proteinExistence type="predicted"/>
<dbReference type="AlphaFoldDB" id="A0AAI9XZN9"/>
<reference evidence="1 2" key="1">
    <citation type="submission" date="2016-10" db="EMBL/GenBank/DDBJ databases">
        <title>The genome sequence of Colletotrichum fioriniae PJ7.</title>
        <authorList>
            <person name="Baroncelli R."/>
        </authorList>
    </citation>
    <scope>NUCLEOTIDE SEQUENCE [LARGE SCALE GENOMIC DNA]</scope>
    <source>
        <strain evidence="1">Col 31</strain>
    </source>
</reference>
<organism evidence="1 2">
    <name type="scientific">Colletotrichum melonis</name>
    <dbReference type="NCBI Taxonomy" id="1209925"/>
    <lineage>
        <taxon>Eukaryota</taxon>
        <taxon>Fungi</taxon>
        <taxon>Dikarya</taxon>
        <taxon>Ascomycota</taxon>
        <taxon>Pezizomycotina</taxon>
        <taxon>Sordariomycetes</taxon>
        <taxon>Hypocreomycetidae</taxon>
        <taxon>Glomerellales</taxon>
        <taxon>Glomerellaceae</taxon>
        <taxon>Colletotrichum</taxon>
        <taxon>Colletotrichum acutatum species complex</taxon>
    </lineage>
</organism>
<evidence type="ECO:0000313" key="1">
    <source>
        <dbReference type="EMBL" id="KAK1469080.1"/>
    </source>
</evidence>
<evidence type="ECO:0000313" key="2">
    <source>
        <dbReference type="Proteomes" id="UP001239795"/>
    </source>
</evidence>
<dbReference type="Proteomes" id="UP001239795">
    <property type="component" value="Unassembled WGS sequence"/>
</dbReference>
<protein>
    <submittedName>
        <fullName evidence="1">Uncharacterized protein</fullName>
    </submittedName>
</protein>